<proteinExistence type="inferred from homology"/>
<gene>
    <name evidence="3" type="ORF">ACFQGD_31010</name>
</gene>
<evidence type="ECO:0000313" key="4">
    <source>
        <dbReference type="Proteomes" id="UP001596337"/>
    </source>
</evidence>
<dbReference type="NCBIfam" id="TIGR00026">
    <property type="entry name" value="hi_GC_TIGR00026"/>
    <property type="match status" value="1"/>
</dbReference>
<evidence type="ECO:0000256" key="1">
    <source>
        <dbReference type="ARBA" id="ARBA00008710"/>
    </source>
</evidence>
<evidence type="ECO:0000313" key="3">
    <source>
        <dbReference type="EMBL" id="MFC6871562.1"/>
    </source>
</evidence>
<dbReference type="RefSeq" id="WP_345391355.1">
    <property type="nucleotide sequence ID" value="NZ_BAABLA010000007.1"/>
</dbReference>
<dbReference type="SUPFAM" id="SSF50475">
    <property type="entry name" value="FMN-binding split barrel"/>
    <property type="match status" value="1"/>
</dbReference>
<evidence type="ECO:0000256" key="2">
    <source>
        <dbReference type="ARBA" id="ARBA00049106"/>
    </source>
</evidence>
<comment type="caution">
    <text evidence="3">The sequence shown here is derived from an EMBL/GenBank/DDBJ whole genome shotgun (WGS) entry which is preliminary data.</text>
</comment>
<dbReference type="Proteomes" id="UP001596337">
    <property type="component" value="Unassembled WGS sequence"/>
</dbReference>
<dbReference type="PANTHER" id="PTHR39428:SF3">
    <property type="entry name" value="DEAZAFLAVIN-DEPENDENT NITROREDUCTASE"/>
    <property type="match status" value="1"/>
</dbReference>
<comment type="similarity">
    <text evidence="1">Belongs to the F420H(2)-dependent quinone reductase family.</text>
</comment>
<reference evidence="4" key="1">
    <citation type="journal article" date="2019" name="Int. J. Syst. Evol. Microbiol.">
        <title>The Global Catalogue of Microorganisms (GCM) 10K type strain sequencing project: providing services to taxonomists for standard genome sequencing and annotation.</title>
        <authorList>
            <consortium name="The Broad Institute Genomics Platform"/>
            <consortium name="The Broad Institute Genome Sequencing Center for Infectious Disease"/>
            <person name="Wu L."/>
            <person name="Ma J."/>
        </authorList>
    </citation>
    <scope>NUCLEOTIDE SEQUENCE [LARGE SCALE GENOMIC DNA]</scope>
    <source>
        <strain evidence="4">KCTC 32255</strain>
    </source>
</reference>
<dbReference type="PANTHER" id="PTHR39428">
    <property type="entry name" value="F420H(2)-DEPENDENT QUINONE REDUCTASE RV1261C"/>
    <property type="match status" value="1"/>
</dbReference>
<dbReference type="InterPro" id="IPR004378">
    <property type="entry name" value="F420H2_quin_Rdtase"/>
</dbReference>
<organism evidence="3 4">
    <name type="scientific">Haloechinothrix salitolerans</name>
    <dbReference type="NCBI Taxonomy" id="926830"/>
    <lineage>
        <taxon>Bacteria</taxon>
        <taxon>Bacillati</taxon>
        <taxon>Actinomycetota</taxon>
        <taxon>Actinomycetes</taxon>
        <taxon>Pseudonocardiales</taxon>
        <taxon>Pseudonocardiaceae</taxon>
        <taxon>Haloechinothrix</taxon>
    </lineage>
</organism>
<dbReference type="Pfam" id="PF04075">
    <property type="entry name" value="F420H2_quin_red"/>
    <property type="match status" value="1"/>
</dbReference>
<dbReference type="EMBL" id="JBHSXX010000001">
    <property type="protein sequence ID" value="MFC6871562.1"/>
    <property type="molecule type" value="Genomic_DNA"/>
</dbReference>
<protein>
    <submittedName>
        <fullName evidence="3">Nitroreductase/quinone reductase family protein</fullName>
    </submittedName>
</protein>
<name>A0ABW2CAI6_9PSEU</name>
<dbReference type="Gene3D" id="2.30.110.10">
    <property type="entry name" value="Electron Transport, Fmn-binding Protein, Chain A"/>
    <property type="match status" value="1"/>
</dbReference>
<comment type="catalytic activity">
    <reaction evidence="2">
        <text>oxidized coenzyme F420-(gamma-L-Glu)(n) + a quinol + H(+) = reduced coenzyme F420-(gamma-L-Glu)(n) + a quinone</text>
        <dbReference type="Rhea" id="RHEA:39663"/>
        <dbReference type="Rhea" id="RHEA-COMP:12939"/>
        <dbReference type="Rhea" id="RHEA-COMP:14378"/>
        <dbReference type="ChEBI" id="CHEBI:15378"/>
        <dbReference type="ChEBI" id="CHEBI:24646"/>
        <dbReference type="ChEBI" id="CHEBI:132124"/>
        <dbReference type="ChEBI" id="CHEBI:133980"/>
        <dbReference type="ChEBI" id="CHEBI:139511"/>
    </reaction>
</comment>
<sequence>MSNELTRPARLPPRWVVRLAWKAHRAIYRVTRGHVGLWSSKPNRWGAARLTTIGRRSGEERSVILGYVRDGPNLVTLAMNGWAESEPAWWLNLRANPEATVELASGRQRVRGRAASGEERDRLWAQWQELDTNLDAYAARRPGETAVVILEPTSDSAGN</sequence>
<accession>A0ABW2CAI6</accession>
<keyword evidence="4" id="KW-1185">Reference proteome</keyword>
<dbReference type="InterPro" id="IPR012349">
    <property type="entry name" value="Split_barrel_FMN-bd"/>
</dbReference>